<proteinExistence type="predicted"/>
<accession>A0A4C1UB96</accession>
<evidence type="ECO:0000313" key="2">
    <source>
        <dbReference type="EMBL" id="GBP23400.1"/>
    </source>
</evidence>
<gene>
    <name evidence="2" type="ORF">EVAR_22258_1</name>
</gene>
<name>A0A4C1UB96_EUMVA</name>
<protein>
    <submittedName>
        <fullName evidence="2">Uncharacterized protein</fullName>
    </submittedName>
</protein>
<comment type="caution">
    <text evidence="2">The sequence shown here is derived from an EMBL/GenBank/DDBJ whole genome shotgun (WGS) entry which is preliminary data.</text>
</comment>
<dbReference type="EMBL" id="BGZK01000150">
    <property type="protein sequence ID" value="GBP23400.1"/>
    <property type="molecule type" value="Genomic_DNA"/>
</dbReference>
<dbReference type="AlphaFoldDB" id="A0A4C1UB96"/>
<evidence type="ECO:0000256" key="1">
    <source>
        <dbReference type="SAM" id="MobiDB-lite"/>
    </source>
</evidence>
<evidence type="ECO:0000313" key="3">
    <source>
        <dbReference type="Proteomes" id="UP000299102"/>
    </source>
</evidence>
<reference evidence="2 3" key="1">
    <citation type="journal article" date="2019" name="Commun. Biol.">
        <title>The bagworm genome reveals a unique fibroin gene that provides high tensile strength.</title>
        <authorList>
            <person name="Kono N."/>
            <person name="Nakamura H."/>
            <person name="Ohtoshi R."/>
            <person name="Tomita M."/>
            <person name="Numata K."/>
            <person name="Arakawa K."/>
        </authorList>
    </citation>
    <scope>NUCLEOTIDE SEQUENCE [LARGE SCALE GENOMIC DNA]</scope>
</reference>
<dbReference type="Proteomes" id="UP000299102">
    <property type="component" value="Unassembled WGS sequence"/>
</dbReference>
<organism evidence="2 3">
    <name type="scientific">Eumeta variegata</name>
    <name type="common">Bagworm moth</name>
    <name type="synonym">Eumeta japonica</name>
    <dbReference type="NCBI Taxonomy" id="151549"/>
    <lineage>
        <taxon>Eukaryota</taxon>
        <taxon>Metazoa</taxon>
        <taxon>Ecdysozoa</taxon>
        <taxon>Arthropoda</taxon>
        <taxon>Hexapoda</taxon>
        <taxon>Insecta</taxon>
        <taxon>Pterygota</taxon>
        <taxon>Neoptera</taxon>
        <taxon>Endopterygota</taxon>
        <taxon>Lepidoptera</taxon>
        <taxon>Glossata</taxon>
        <taxon>Ditrysia</taxon>
        <taxon>Tineoidea</taxon>
        <taxon>Psychidae</taxon>
        <taxon>Oiketicinae</taxon>
        <taxon>Eumeta</taxon>
    </lineage>
</organism>
<sequence length="190" mass="21051">MTVASDDARWDIPGHSNVFRFHLAALSDFVRTAVAQKAALRPVSENPNAPFPPSITPVSPSPAQCTIHPAPFPFHQPTVSSIRYSILTHEDWVTLLGLRVSMGNGEHILFDGSHTRLLKAKFVVDSFHSPTNCTADNSIIDAVPSSMRSDRDRVTVNILWTRTSRKYPSDVIPVYPQPTVACDLDLTYTR</sequence>
<keyword evidence="3" id="KW-1185">Reference proteome</keyword>
<feature type="region of interest" description="Disordered" evidence="1">
    <location>
        <begin position="43"/>
        <end position="62"/>
    </location>
</feature>